<dbReference type="AlphaFoldDB" id="I4CAG1"/>
<dbReference type="SUPFAM" id="SSF56784">
    <property type="entry name" value="HAD-like"/>
    <property type="match status" value="1"/>
</dbReference>
<dbReference type="InterPro" id="IPR036412">
    <property type="entry name" value="HAD-like_sf"/>
</dbReference>
<dbReference type="eggNOG" id="COG4030">
    <property type="taxonomic scope" value="Bacteria"/>
</dbReference>
<name>I4CAG1_DESTA</name>
<evidence type="ECO:0000313" key="2">
    <source>
        <dbReference type="Proteomes" id="UP000006055"/>
    </source>
</evidence>
<dbReference type="STRING" id="706587.Desti_3910"/>
<keyword evidence="2" id="KW-1185">Reference proteome</keyword>
<dbReference type="Proteomes" id="UP000006055">
    <property type="component" value="Chromosome"/>
</dbReference>
<dbReference type="InterPro" id="IPR023214">
    <property type="entry name" value="HAD_sf"/>
</dbReference>
<accession>I4CAG1</accession>
<organism evidence="1 2">
    <name type="scientific">Desulfomonile tiedjei (strain ATCC 49306 / DSM 6799 / DCB-1)</name>
    <dbReference type="NCBI Taxonomy" id="706587"/>
    <lineage>
        <taxon>Bacteria</taxon>
        <taxon>Pseudomonadati</taxon>
        <taxon>Thermodesulfobacteriota</taxon>
        <taxon>Desulfomonilia</taxon>
        <taxon>Desulfomonilales</taxon>
        <taxon>Desulfomonilaceae</taxon>
        <taxon>Desulfomonile</taxon>
    </lineage>
</organism>
<reference evidence="2" key="1">
    <citation type="submission" date="2012-06" db="EMBL/GenBank/DDBJ databases">
        <title>Complete sequence of chromosome of Desulfomonile tiedjei DSM 6799.</title>
        <authorList>
            <person name="Lucas S."/>
            <person name="Copeland A."/>
            <person name="Lapidus A."/>
            <person name="Glavina del Rio T."/>
            <person name="Dalin E."/>
            <person name="Tice H."/>
            <person name="Bruce D."/>
            <person name="Goodwin L."/>
            <person name="Pitluck S."/>
            <person name="Peters L."/>
            <person name="Ovchinnikova G."/>
            <person name="Zeytun A."/>
            <person name="Lu M."/>
            <person name="Kyrpides N."/>
            <person name="Mavromatis K."/>
            <person name="Ivanova N."/>
            <person name="Brettin T."/>
            <person name="Detter J.C."/>
            <person name="Han C."/>
            <person name="Larimer F."/>
            <person name="Land M."/>
            <person name="Hauser L."/>
            <person name="Markowitz V."/>
            <person name="Cheng J.-F."/>
            <person name="Hugenholtz P."/>
            <person name="Woyke T."/>
            <person name="Wu D."/>
            <person name="Spring S."/>
            <person name="Schroeder M."/>
            <person name="Brambilla E."/>
            <person name="Klenk H.-P."/>
            <person name="Eisen J.A."/>
        </authorList>
    </citation>
    <scope>NUCLEOTIDE SEQUENCE [LARGE SCALE GENOMIC DNA]</scope>
    <source>
        <strain evidence="2">ATCC 49306 / DSM 6799 / DCB-1</strain>
    </source>
</reference>
<dbReference type="KEGG" id="dti:Desti_3910"/>
<protein>
    <submittedName>
        <fullName evidence="1">Uncharacterized protein</fullName>
    </submittedName>
</protein>
<evidence type="ECO:0000313" key="1">
    <source>
        <dbReference type="EMBL" id="AFM26552.1"/>
    </source>
</evidence>
<dbReference type="Gene3D" id="1.10.3870.10">
    <property type="entry name" value="AF1437-like domain superfamily"/>
    <property type="match status" value="1"/>
</dbReference>
<gene>
    <name evidence="1" type="ordered locus">Desti_3910</name>
</gene>
<dbReference type="EMBL" id="CP003360">
    <property type="protein sequence ID" value="AFM26552.1"/>
    <property type="molecule type" value="Genomic_DNA"/>
</dbReference>
<dbReference type="OrthoDB" id="9814913at2"/>
<dbReference type="Gene3D" id="3.40.50.1000">
    <property type="entry name" value="HAD superfamily/HAD-like"/>
    <property type="match status" value="1"/>
</dbReference>
<sequence>MEPARKVFISDCEGPITKNDNAAELSDAFIPKGDRFFSKISLYDDYLAEIVHRPNYKAGDTLRLILPFFKAFGLDNRSMVKFSRRNIQIIPQADDMLRDISERLPSYIISTSYSQYIVAVCEVLGFPFQNTYSTAVNLDDYSITEGEKKILKDLHARILALPDFVIPKGALSLADFTDEGQQTLAELDEIFWSILPEMKVYRLIDEVCPIGGREKAAAVRKIVELEETDLDHVFYVGDSITDIDAFRTVRDAGGFALSFNGNDWAVREATFAVTAQTALPIGWLASAFANLGMEGLRDLTMSRVTPENRESITELSCRVRKTVRTEKIGSLG</sequence>
<dbReference type="HOGENOM" id="CLU_071768_0_0_7"/>
<proteinExistence type="predicted"/>
<dbReference type="RefSeq" id="WP_014811678.1">
    <property type="nucleotide sequence ID" value="NC_018025.1"/>
</dbReference>